<proteinExistence type="predicted"/>
<name>A0ABS8EUQ9_9FIRM</name>
<feature type="compositionally biased region" description="Polar residues" evidence="1">
    <location>
        <begin position="104"/>
        <end position="116"/>
    </location>
</feature>
<comment type="caution">
    <text evidence="3">The sequence shown here is derived from an EMBL/GenBank/DDBJ whole genome shotgun (WGS) entry which is preliminary data.</text>
</comment>
<dbReference type="PROSITE" id="PS51257">
    <property type="entry name" value="PROKAR_LIPOPROTEIN"/>
    <property type="match status" value="1"/>
</dbReference>
<dbReference type="RefSeq" id="WP_248835196.1">
    <property type="nucleotide sequence ID" value="NZ_JAJEQE010000017.1"/>
</dbReference>
<feature type="compositionally biased region" description="Basic and acidic residues" evidence="1">
    <location>
        <begin position="202"/>
        <end position="244"/>
    </location>
</feature>
<sequence length="318" mass="34368">MYRRFLTAGAAAMLATALLLSGCSKKTQTDTAKQTETQTVTESSMESESSSETAKETQAKSSTKETAKKKAESETAKEKESTSEKNRETQTDKESAASEKETKQSTGSSETVNSSEVHTVIGTLEELSMDQVVLLSDNGNELAFSTDDVKIDLPSGIRIGNLVSIDYTGKITQKGSEKATAVRIAGSADVFKSDAETETEAATEKETEKVTEQTTRKNKKSSEAATEAKTDESKAAETKADASKKQTVKGTLEKISMTGMTIKTSDGKELKFRIVQVPLYLEKGLTKGMSVKITYRGELQSEDSDQESVEVVRIQNAD</sequence>
<protein>
    <recommendedName>
        <fullName evidence="5">Lipoprotein</fullName>
    </recommendedName>
</protein>
<keyword evidence="4" id="KW-1185">Reference proteome</keyword>
<feature type="compositionally biased region" description="Basic and acidic residues" evidence="1">
    <location>
        <begin position="53"/>
        <end position="103"/>
    </location>
</feature>
<dbReference type="EMBL" id="JAJEQE010000017">
    <property type="protein sequence ID" value="MCC2148930.1"/>
    <property type="molecule type" value="Genomic_DNA"/>
</dbReference>
<accession>A0ABS8EUQ9</accession>
<evidence type="ECO:0000313" key="4">
    <source>
        <dbReference type="Proteomes" id="UP001299235"/>
    </source>
</evidence>
<evidence type="ECO:0008006" key="5">
    <source>
        <dbReference type="Google" id="ProtNLM"/>
    </source>
</evidence>
<feature type="signal peptide" evidence="2">
    <location>
        <begin position="1"/>
        <end position="21"/>
    </location>
</feature>
<evidence type="ECO:0000313" key="3">
    <source>
        <dbReference type="EMBL" id="MCC2148930.1"/>
    </source>
</evidence>
<feature type="chain" id="PRO_5045367381" description="Lipoprotein" evidence="2">
    <location>
        <begin position="22"/>
        <end position="318"/>
    </location>
</feature>
<feature type="region of interest" description="Disordered" evidence="1">
    <location>
        <begin position="195"/>
        <end position="249"/>
    </location>
</feature>
<evidence type="ECO:0000256" key="2">
    <source>
        <dbReference type="SAM" id="SignalP"/>
    </source>
</evidence>
<organism evidence="3 4">
    <name type="scientific">Hominisplanchenecus faecis</name>
    <dbReference type="NCBI Taxonomy" id="2885351"/>
    <lineage>
        <taxon>Bacteria</taxon>
        <taxon>Bacillati</taxon>
        <taxon>Bacillota</taxon>
        <taxon>Clostridia</taxon>
        <taxon>Lachnospirales</taxon>
        <taxon>Lachnospiraceae</taxon>
        <taxon>Hominisplanchenecus</taxon>
    </lineage>
</organism>
<feature type="compositionally biased region" description="Low complexity" evidence="1">
    <location>
        <begin position="35"/>
        <end position="52"/>
    </location>
</feature>
<feature type="compositionally biased region" description="Polar residues" evidence="1">
    <location>
        <begin position="24"/>
        <end position="34"/>
    </location>
</feature>
<feature type="region of interest" description="Disordered" evidence="1">
    <location>
        <begin position="23"/>
        <end position="116"/>
    </location>
</feature>
<gene>
    <name evidence="3" type="ORF">LKD42_06635</name>
</gene>
<reference evidence="3 4" key="1">
    <citation type="submission" date="2021-10" db="EMBL/GenBank/DDBJ databases">
        <title>Anaerobic single-cell dispensing facilitates the cultivation of human gut bacteria.</title>
        <authorList>
            <person name="Afrizal A."/>
        </authorList>
    </citation>
    <scope>NUCLEOTIDE SEQUENCE [LARGE SCALE GENOMIC DNA]</scope>
    <source>
        <strain evidence="3 4">CLA-AA-H246</strain>
    </source>
</reference>
<evidence type="ECO:0000256" key="1">
    <source>
        <dbReference type="SAM" id="MobiDB-lite"/>
    </source>
</evidence>
<dbReference type="Proteomes" id="UP001299235">
    <property type="component" value="Unassembled WGS sequence"/>
</dbReference>
<keyword evidence="2" id="KW-0732">Signal</keyword>